<dbReference type="AlphaFoldDB" id="A0A4R1GEK9"/>
<evidence type="ECO:0000313" key="2">
    <source>
        <dbReference type="EMBL" id="TCK06408.1"/>
    </source>
</evidence>
<accession>A0A4R1GEK9</accession>
<dbReference type="Proteomes" id="UP000295777">
    <property type="component" value="Unassembled WGS sequence"/>
</dbReference>
<evidence type="ECO:0000313" key="3">
    <source>
        <dbReference type="Proteomes" id="UP000295777"/>
    </source>
</evidence>
<dbReference type="EMBL" id="SMFV01000001">
    <property type="protein sequence ID" value="TCK06408.1"/>
    <property type="molecule type" value="Genomic_DNA"/>
</dbReference>
<name>A0A4R1GEK9_9BACT</name>
<sequence>MEAKSFGEKVYFVANGIRLHIKEFFLRLTGLFNRYDYCISFPSVPEGLKAEKYIKGFKAVSVPIPDEIFEGCGVGILVKAEDKDRLLKHFKENGILVSGVFKRTGNSFVEVKE</sequence>
<evidence type="ECO:0000259" key="1">
    <source>
        <dbReference type="Pfam" id="PF11823"/>
    </source>
</evidence>
<protein>
    <submittedName>
        <fullName evidence="2">Uncharacterized protein DUF3343</fullName>
    </submittedName>
</protein>
<dbReference type="OrthoDB" id="14621at2"/>
<organism evidence="2 3">
    <name type="scientific">Phorcysia thermohydrogeniphila</name>
    <dbReference type="NCBI Taxonomy" id="936138"/>
    <lineage>
        <taxon>Bacteria</taxon>
        <taxon>Pseudomonadati</taxon>
        <taxon>Aquificota</taxon>
        <taxon>Aquificia</taxon>
        <taxon>Desulfurobacteriales</taxon>
        <taxon>Desulfurobacteriaceae</taxon>
        <taxon>Phorcysia</taxon>
    </lineage>
</organism>
<dbReference type="InterPro" id="IPR021778">
    <property type="entry name" value="Se/S_carrier-like"/>
</dbReference>
<keyword evidence="3" id="KW-1185">Reference proteome</keyword>
<comment type="caution">
    <text evidence="2">The sequence shown here is derived from an EMBL/GenBank/DDBJ whole genome shotgun (WGS) entry which is preliminary data.</text>
</comment>
<gene>
    <name evidence="2" type="ORF">CLV27_0209</name>
</gene>
<feature type="domain" description="Putative Se/S carrier protein-like" evidence="1">
    <location>
        <begin position="36"/>
        <end position="101"/>
    </location>
</feature>
<proteinExistence type="predicted"/>
<dbReference type="RefSeq" id="WP_132524919.1">
    <property type="nucleotide sequence ID" value="NZ_SMFV01000001.1"/>
</dbReference>
<dbReference type="Pfam" id="PF11823">
    <property type="entry name" value="Se_S_carrier"/>
    <property type="match status" value="1"/>
</dbReference>
<reference evidence="2 3" key="1">
    <citation type="submission" date="2019-03" db="EMBL/GenBank/DDBJ databases">
        <title>Genomic Encyclopedia of Archaeal and Bacterial Type Strains, Phase II (KMG-II): from individual species to whole genera.</title>
        <authorList>
            <person name="Goeker M."/>
        </authorList>
    </citation>
    <scope>NUCLEOTIDE SEQUENCE [LARGE SCALE GENOMIC DNA]</scope>
    <source>
        <strain evidence="2 3">DSM 24425</strain>
    </source>
</reference>